<dbReference type="GO" id="GO:0046983">
    <property type="term" value="F:protein dimerization activity"/>
    <property type="evidence" value="ECO:0007669"/>
    <property type="project" value="InterPro"/>
</dbReference>
<feature type="domain" description="GAF" evidence="5">
    <location>
        <begin position="204"/>
        <end position="348"/>
    </location>
</feature>
<dbReference type="PANTHER" id="PTHR24421">
    <property type="entry name" value="NITRATE/NITRITE SENSOR PROTEIN NARX-RELATED"/>
    <property type="match status" value="1"/>
</dbReference>
<dbReference type="Pfam" id="PF01590">
    <property type="entry name" value="GAF"/>
    <property type="match status" value="1"/>
</dbReference>
<evidence type="ECO:0000256" key="4">
    <source>
        <dbReference type="SAM" id="MobiDB-lite"/>
    </source>
</evidence>
<keyword evidence="1" id="KW-0808">Transferase</keyword>
<dbReference type="GO" id="GO:0016020">
    <property type="term" value="C:membrane"/>
    <property type="evidence" value="ECO:0007669"/>
    <property type="project" value="InterPro"/>
</dbReference>
<dbReference type="InterPro" id="IPR036890">
    <property type="entry name" value="HATPase_C_sf"/>
</dbReference>
<dbReference type="Pfam" id="PF07730">
    <property type="entry name" value="HisKA_3"/>
    <property type="match status" value="1"/>
</dbReference>
<dbReference type="SMART" id="SM00387">
    <property type="entry name" value="HATPase_c"/>
    <property type="match status" value="1"/>
</dbReference>
<dbReference type="Pfam" id="PF02518">
    <property type="entry name" value="HATPase_c"/>
    <property type="match status" value="1"/>
</dbReference>
<dbReference type="InterPro" id="IPR003018">
    <property type="entry name" value="GAF"/>
</dbReference>
<feature type="domain" description="GAF" evidence="5">
    <location>
        <begin position="47"/>
        <end position="184"/>
    </location>
</feature>
<sequence length="576" mass="59912">MAAAAPSPDPLDVAAEATRGLRGLSTELTARLPRLLEAMRSLGTGPDAHTVLDRIVRTAAELVGARRAAIGVHHTEGDAAAGHGLADVVTYGVTEADRERCAELLADARRTGTPLAAEPLGPAQPLGPSLTVPLRVGEEIFGVLCLAEKRDGGPFTDSDRHLVEVLATEAGIAIGHTRVQGATRQRERWIEGSVAVTQAVLSGGAGDGPAVVAEKARELADAAVGIVLLPEDGGDGLKAVAVAADERSGLLGAVLPARSPAVPRLLAGQPVLIEDPAADPLLGTGVPGRYGPSMMVPLSSGDRVLGVLATARERDAGPFTATERTLAAQFAAQAAVALVLAEAQHDRERLAVLEERDRIARDLHDLVVQRLFATGMLLESAGRQSDAPEVRERIERAVEELGATIQEVRTAIFALQQTPPETPPGLRGRVLREVRAAAVPLGFQPSLTFVGPVDDLVLSATGAHLVAALREALSNAFRHARAERIEVVVDATARLADGRPAVRLTVADDGVGVPADGRRSGLANLARRAEALGGSSAFGPGLGRTAAARQWCGRHPCRARGRDGRRPSGGRRRAGA</sequence>
<accession>A0A4D4LAG1</accession>
<dbReference type="GO" id="GO:0000155">
    <property type="term" value="F:phosphorelay sensor kinase activity"/>
    <property type="evidence" value="ECO:0007669"/>
    <property type="project" value="InterPro"/>
</dbReference>
<feature type="region of interest" description="Disordered" evidence="4">
    <location>
        <begin position="556"/>
        <end position="576"/>
    </location>
</feature>
<comment type="caution">
    <text evidence="7">The sequence shown here is derived from an EMBL/GenBank/DDBJ whole genome shotgun (WGS) entry which is preliminary data.</text>
</comment>
<dbReference type="InterPro" id="IPR003594">
    <property type="entry name" value="HATPase_dom"/>
</dbReference>
<proteinExistence type="predicted"/>
<keyword evidence="2 7" id="KW-0418">Kinase</keyword>
<dbReference type="Gene3D" id="3.30.450.40">
    <property type="match status" value="2"/>
</dbReference>
<evidence type="ECO:0000256" key="1">
    <source>
        <dbReference type="ARBA" id="ARBA00022679"/>
    </source>
</evidence>
<name>A0A4D4LAG1_STRVO</name>
<dbReference type="SMART" id="SM00065">
    <property type="entry name" value="GAF"/>
    <property type="match status" value="2"/>
</dbReference>
<dbReference type="InterPro" id="IPR011712">
    <property type="entry name" value="Sig_transdc_His_kin_sub3_dim/P"/>
</dbReference>
<evidence type="ECO:0000313" key="7">
    <source>
        <dbReference type="EMBL" id="GDY54979.1"/>
    </source>
</evidence>
<keyword evidence="3" id="KW-0902">Two-component regulatory system</keyword>
<evidence type="ECO:0000256" key="2">
    <source>
        <dbReference type="ARBA" id="ARBA00022777"/>
    </source>
</evidence>
<evidence type="ECO:0000259" key="6">
    <source>
        <dbReference type="SMART" id="SM00387"/>
    </source>
</evidence>
<dbReference type="AlphaFoldDB" id="A0A4D4LAG1"/>
<organism evidence="7 8">
    <name type="scientific">Streptomyces violaceusniger</name>
    <dbReference type="NCBI Taxonomy" id="68280"/>
    <lineage>
        <taxon>Bacteria</taxon>
        <taxon>Bacillati</taxon>
        <taxon>Actinomycetota</taxon>
        <taxon>Actinomycetes</taxon>
        <taxon>Kitasatosporales</taxon>
        <taxon>Streptomycetaceae</taxon>
        <taxon>Streptomyces</taxon>
        <taxon>Streptomyces violaceusniger group</taxon>
    </lineage>
</organism>
<dbReference type="Proteomes" id="UP000301309">
    <property type="component" value="Unassembled WGS sequence"/>
</dbReference>
<dbReference type="Gene3D" id="3.30.565.10">
    <property type="entry name" value="Histidine kinase-like ATPase, C-terminal domain"/>
    <property type="match status" value="1"/>
</dbReference>
<dbReference type="InterPro" id="IPR050482">
    <property type="entry name" value="Sensor_HK_TwoCompSys"/>
</dbReference>
<dbReference type="EMBL" id="BJHW01000001">
    <property type="protein sequence ID" value="GDY54979.1"/>
    <property type="molecule type" value="Genomic_DNA"/>
</dbReference>
<dbReference type="InterPro" id="IPR029016">
    <property type="entry name" value="GAF-like_dom_sf"/>
</dbReference>
<gene>
    <name evidence="7" type="ORF">SVIO_056020</name>
</gene>
<reference evidence="7 8" key="1">
    <citation type="journal article" date="2020" name="Int. J. Syst. Evol. Microbiol.">
        <title>Reclassification of Streptomyces castelarensis and Streptomyces sporoclivatus as later heterotypic synonyms of Streptomyces antimycoticus.</title>
        <authorList>
            <person name="Komaki H."/>
            <person name="Tamura T."/>
        </authorList>
    </citation>
    <scope>NUCLEOTIDE SEQUENCE [LARGE SCALE GENOMIC DNA]</scope>
    <source>
        <strain evidence="7 8">NBRC 13459</strain>
    </source>
</reference>
<evidence type="ECO:0000313" key="8">
    <source>
        <dbReference type="Proteomes" id="UP000301309"/>
    </source>
</evidence>
<protein>
    <submittedName>
        <fullName evidence="7">Histidine kinase</fullName>
    </submittedName>
</protein>
<feature type="domain" description="Histidine kinase/HSP90-like ATPase" evidence="6">
    <location>
        <begin position="460"/>
        <end position="556"/>
    </location>
</feature>
<dbReference type="SUPFAM" id="SSF55874">
    <property type="entry name" value="ATPase domain of HSP90 chaperone/DNA topoisomerase II/histidine kinase"/>
    <property type="match status" value="1"/>
</dbReference>
<dbReference type="Pfam" id="PF13185">
    <property type="entry name" value="GAF_2"/>
    <property type="match status" value="1"/>
</dbReference>
<evidence type="ECO:0000259" key="5">
    <source>
        <dbReference type="SMART" id="SM00065"/>
    </source>
</evidence>
<keyword evidence="8" id="KW-1185">Reference proteome</keyword>
<evidence type="ECO:0000256" key="3">
    <source>
        <dbReference type="ARBA" id="ARBA00023012"/>
    </source>
</evidence>
<dbReference type="SUPFAM" id="SSF55781">
    <property type="entry name" value="GAF domain-like"/>
    <property type="match status" value="2"/>
</dbReference>
<dbReference type="Gene3D" id="1.20.5.1930">
    <property type="match status" value="1"/>
</dbReference>
<dbReference type="PANTHER" id="PTHR24421:SF56">
    <property type="entry name" value="OXYGEN SENSOR HISTIDINE KINASE RESPONSE REGULATOR DOST"/>
    <property type="match status" value="1"/>
</dbReference>